<dbReference type="EMBL" id="BLTE01000015">
    <property type="protein sequence ID" value="GFK95199.1"/>
    <property type="molecule type" value="Genomic_DNA"/>
</dbReference>
<feature type="domain" description="HTH marR-type" evidence="1">
    <location>
        <begin position="1"/>
        <end position="136"/>
    </location>
</feature>
<proteinExistence type="predicted"/>
<keyword evidence="3" id="KW-1185">Reference proteome</keyword>
<dbReference type="GO" id="GO:0003700">
    <property type="term" value="F:DNA-binding transcription factor activity"/>
    <property type="evidence" value="ECO:0007669"/>
    <property type="project" value="InterPro"/>
</dbReference>
<organism evidence="2 3">
    <name type="scientific">Fundidesulfovibrio magnetotacticus</name>
    <dbReference type="NCBI Taxonomy" id="2730080"/>
    <lineage>
        <taxon>Bacteria</taxon>
        <taxon>Pseudomonadati</taxon>
        <taxon>Thermodesulfobacteriota</taxon>
        <taxon>Desulfovibrionia</taxon>
        <taxon>Desulfovibrionales</taxon>
        <taxon>Desulfovibrionaceae</taxon>
        <taxon>Fundidesulfovibrio</taxon>
    </lineage>
</organism>
<comment type="caution">
    <text evidence="2">The sequence shown here is derived from an EMBL/GenBank/DDBJ whole genome shotgun (WGS) entry which is preliminary data.</text>
</comment>
<dbReference type="PANTHER" id="PTHR33164">
    <property type="entry name" value="TRANSCRIPTIONAL REGULATOR, MARR FAMILY"/>
    <property type="match status" value="1"/>
</dbReference>
<evidence type="ECO:0000259" key="1">
    <source>
        <dbReference type="PROSITE" id="PS50995"/>
    </source>
</evidence>
<dbReference type="InterPro" id="IPR036390">
    <property type="entry name" value="WH_DNA-bd_sf"/>
</dbReference>
<reference evidence="2 3" key="2">
    <citation type="submission" date="2020-05" db="EMBL/GenBank/DDBJ databases">
        <title>Draft genome sequence of Desulfovibrio sp. strainFSS-1.</title>
        <authorList>
            <person name="Shimoshige H."/>
            <person name="Kobayashi H."/>
            <person name="Maekawa T."/>
        </authorList>
    </citation>
    <scope>NUCLEOTIDE SEQUENCE [LARGE SCALE GENOMIC DNA]</scope>
    <source>
        <strain evidence="2 3">SIID29052-01</strain>
    </source>
</reference>
<dbReference type="PRINTS" id="PR00598">
    <property type="entry name" value="HTHMARR"/>
</dbReference>
<dbReference type="RefSeq" id="WP_173086009.1">
    <property type="nucleotide sequence ID" value="NZ_BLTE01000015.1"/>
</dbReference>
<dbReference type="Pfam" id="PF01047">
    <property type="entry name" value="MarR"/>
    <property type="match status" value="1"/>
</dbReference>
<dbReference type="SMART" id="SM00347">
    <property type="entry name" value="HTH_MARR"/>
    <property type="match status" value="1"/>
</dbReference>
<accession>A0A6V8LYW6</accession>
<dbReference type="InterPro" id="IPR039422">
    <property type="entry name" value="MarR/SlyA-like"/>
</dbReference>
<protein>
    <submittedName>
        <fullName evidence="2">HTH-type transcriptional regulator MgrA</fullName>
    </submittedName>
</protein>
<sequence length="138" mass="15655">MSDLESLSAQILEFYEKLSSWEHAVARDSPLTLPQTHVLEVLGQHPPLRMKELAAKMGVTTGTLTVVVDRLERLDMVARTPNEADRRSVLVTLTERGRALFEEHHKHHLDLARDLFAALSEDETRVFAGILRKLNMAF</sequence>
<name>A0A6V8LYW6_9BACT</name>
<gene>
    <name evidence="2" type="primary">mgrA</name>
    <name evidence="2" type="ORF">NNJEOMEG_03057</name>
</gene>
<dbReference type="InterPro" id="IPR000835">
    <property type="entry name" value="HTH_MarR-typ"/>
</dbReference>
<dbReference type="PANTHER" id="PTHR33164:SF87">
    <property type="entry name" value="MULTIPLE ANTIBIOTIC RESISTANCE PROTEIN MARR"/>
    <property type="match status" value="1"/>
</dbReference>
<dbReference type="Gene3D" id="1.10.10.10">
    <property type="entry name" value="Winged helix-like DNA-binding domain superfamily/Winged helix DNA-binding domain"/>
    <property type="match status" value="1"/>
</dbReference>
<reference evidence="2 3" key="1">
    <citation type="submission" date="2020-04" db="EMBL/GenBank/DDBJ databases">
        <authorList>
            <consortium name="Desulfovibrio sp. FSS-1 genome sequencing consortium"/>
            <person name="Shimoshige H."/>
            <person name="Kobayashi H."/>
            <person name="Maekawa T."/>
        </authorList>
    </citation>
    <scope>NUCLEOTIDE SEQUENCE [LARGE SCALE GENOMIC DNA]</scope>
    <source>
        <strain evidence="2 3">SIID29052-01</strain>
    </source>
</reference>
<dbReference type="GO" id="GO:0006950">
    <property type="term" value="P:response to stress"/>
    <property type="evidence" value="ECO:0007669"/>
    <property type="project" value="TreeGrafter"/>
</dbReference>
<dbReference type="PROSITE" id="PS50995">
    <property type="entry name" value="HTH_MARR_2"/>
    <property type="match status" value="1"/>
</dbReference>
<evidence type="ECO:0000313" key="2">
    <source>
        <dbReference type="EMBL" id="GFK95199.1"/>
    </source>
</evidence>
<dbReference type="InterPro" id="IPR036388">
    <property type="entry name" value="WH-like_DNA-bd_sf"/>
</dbReference>
<evidence type="ECO:0000313" key="3">
    <source>
        <dbReference type="Proteomes" id="UP000494245"/>
    </source>
</evidence>
<dbReference type="SUPFAM" id="SSF46785">
    <property type="entry name" value="Winged helix' DNA-binding domain"/>
    <property type="match status" value="1"/>
</dbReference>
<dbReference type="Proteomes" id="UP000494245">
    <property type="component" value="Unassembled WGS sequence"/>
</dbReference>
<dbReference type="AlphaFoldDB" id="A0A6V8LYW6"/>